<dbReference type="PANTHER" id="PTHR47782">
    <property type="entry name" value="ZN(II)2CYS6 TRANSCRIPTION FACTOR (EUROFUNG)-RELATED"/>
    <property type="match status" value="1"/>
</dbReference>
<dbReference type="InterPro" id="IPR007219">
    <property type="entry name" value="XnlR_reg_dom"/>
</dbReference>
<evidence type="ECO:0000256" key="7">
    <source>
        <dbReference type="ARBA" id="ARBA00023242"/>
    </source>
</evidence>
<dbReference type="GeneID" id="34686098"/>
<evidence type="ECO:0000256" key="6">
    <source>
        <dbReference type="ARBA" id="ARBA00023163"/>
    </source>
</evidence>
<keyword evidence="2" id="KW-0479">Metal-binding</keyword>
<dbReference type="PROSITE" id="PS50048">
    <property type="entry name" value="ZN2_CY6_FUNGAL_2"/>
    <property type="match status" value="1"/>
</dbReference>
<protein>
    <submittedName>
        <fullName evidence="11">LALA0S05e09868g1_1</fullName>
    </submittedName>
</protein>
<dbReference type="AlphaFoldDB" id="A0A0C7MRT5"/>
<evidence type="ECO:0000313" key="11">
    <source>
        <dbReference type="EMBL" id="CEP62628.1"/>
    </source>
</evidence>
<proteinExistence type="predicted"/>
<keyword evidence="7" id="KW-0539">Nucleus</keyword>
<keyword evidence="9" id="KW-0472">Membrane</keyword>
<dbReference type="SUPFAM" id="SSF57701">
    <property type="entry name" value="Zn2/Cys6 DNA-binding domain"/>
    <property type="match status" value="1"/>
</dbReference>
<dbReference type="Proteomes" id="UP000054304">
    <property type="component" value="Unassembled WGS sequence"/>
</dbReference>
<dbReference type="GO" id="GO:0000981">
    <property type="term" value="F:DNA-binding transcription factor activity, RNA polymerase II-specific"/>
    <property type="evidence" value="ECO:0007669"/>
    <property type="project" value="InterPro"/>
</dbReference>
<dbReference type="CDD" id="cd12148">
    <property type="entry name" value="fungal_TF_MHR"/>
    <property type="match status" value="1"/>
</dbReference>
<sequence length="708" mass="79332">MLSKDASAHCEDATVSTASATGSQWVRKVPKTRTSSKHQTGACCFCKKRRKKCDGGYPSCGSCKLNGISCTVVDISTGREVPRNYLETLELEIELLKKKLEKRSEVSSSNSRDESAALNEKESSEESDSVTENGLPLEVGYITLAAAGEPRYIGLSSAYSIARAIHSTIYHYQKQKGDFQPNGSGRFSITASGNLEGPILETEKRFQKPTITNGQKLIEAYYSGVQFQYPFLDWEWVLACFEKVVQSDTDDNESLFFVYILFAIGSQLLESSGVTCSDHHTRAYYDKAFDHIGPIVEGTSIRAVQAYLLLSVFSQKMPHGSSIWQTTGLALRTAVALGLHRKPYQTGKVSCSLTANRDQDLKSRIFWCTYSMERINGLVLGRPFGIADADIDVPLPESEQYAVSVHVFKLRMLQSSICTFVYKPRPSPTSTEEMNAIRRQIMLELNEWKSTFPYKRDAETTWETENWCTISYHNSVLLLLRPVVLEVSKQNTKTSPATIDWFTVFTQSASAICLNYKYLHAKGKLSYTWLAIQCVFVAGVTFLYCIWLDTSLKFLQLARKTIVYDTISACSNILYVLAERWEGAQMFRNSFEHLSSAVLAYVESGVSTNDLLQSPDLNPNTTPQDQPRYPENLYYDSDFQSSSTSFAHSSTDGISFSFPQGKTSNFPPSAELGVVDTTSETVWDFLSSTADTFIKDMFSNLERAFDQF</sequence>
<dbReference type="Gene3D" id="4.10.240.10">
    <property type="entry name" value="Zn(2)-C6 fungal-type DNA-binding domain"/>
    <property type="match status" value="1"/>
</dbReference>
<evidence type="ECO:0000256" key="2">
    <source>
        <dbReference type="ARBA" id="ARBA00022723"/>
    </source>
</evidence>
<gene>
    <name evidence="11" type="ORF">LALA0_S05e09868g</name>
</gene>
<evidence type="ECO:0000256" key="8">
    <source>
        <dbReference type="SAM" id="MobiDB-lite"/>
    </source>
</evidence>
<evidence type="ECO:0000259" key="10">
    <source>
        <dbReference type="PROSITE" id="PS50048"/>
    </source>
</evidence>
<dbReference type="GO" id="GO:0008270">
    <property type="term" value="F:zinc ion binding"/>
    <property type="evidence" value="ECO:0007669"/>
    <property type="project" value="InterPro"/>
</dbReference>
<dbReference type="GO" id="GO:0045944">
    <property type="term" value="P:positive regulation of transcription by RNA polymerase II"/>
    <property type="evidence" value="ECO:0007669"/>
    <property type="project" value="TreeGrafter"/>
</dbReference>
<keyword evidence="3" id="KW-0862">Zinc</keyword>
<dbReference type="OrthoDB" id="2399539at2759"/>
<keyword evidence="9" id="KW-0812">Transmembrane</keyword>
<keyword evidence="5" id="KW-0238">DNA-binding</keyword>
<dbReference type="EMBL" id="LN736364">
    <property type="protein sequence ID" value="CEP62628.1"/>
    <property type="molecule type" value="Genomic_DNA"/>
</dbReference>
<dbReference type="PANTHER" id="PTHR47782:SF12">
    <property type="entry name" value="ZN(II)2CYS6 TRANSCRIPTION FACTOR (EUROFUNG)"/>
    <property type="match status" value="1"/>
</dbReference>
<evidence type="ECO:0000256" key="3">
    <source>
        <dbReference type="ARBA" id="ARBA00022833"/>
    </source>
</evidence>
<dbReference type="InterPro" id="IPR036864">
    <property type="entry name" value="Zn2-C6_fun-type_DNA-bd_sf"/>
</dbReference>
<keyword evidence="9" id="KW-1133">Transmembrane helix</keyword>
<accession>A0A0C7MRT5</accession>
<dbReference type="HOGENOM" id="CLU_012331_4_2_1"/>
<evidence type="ECO:0000256" key="1">
    <source>
        <dbReference type="ARBA" id="ARBA00004123"/>
    </source>
</evidence>
<reference evidence="11 12" key="1">
    <citation type="submission" date="2014-12" db="EMBL/GenBank/DDBJ databases">
        <authorList>
            <person name="Neuveglise Cecile"/>
        </authorList>
    </citation>
    <scope>NUCLEOTIDE SEQUENCE [LARGE SCALE GENOMIC DNA]</scope>
    <source>
        <strain evidence="11 12">CBS 12615</strain>
    </source>
</reference>
<evidence type="ECO:0000256" key="5">
    <source>
        <dbReference type="ARBA" id="ARBA00023125"/>
    </source>
</evidence>
<evidence type="ECO:0000256" key="9">
    <source>
        <dbReference type="SAM" id="Phobius"/>
    </source>
</evidence>
<dbReference type="GO" id="GO:0005634">
    <property type="term" value="C:nucleus"/>
    <property type="evidence" value="ECO:0007669"/>
    <property type="project" value="UniProtKB-SubCell"/>
</dbReference>
<comment type="subcellular location">
    <subcellularLocation>
        <location evidence="1">Nucleus</location>
    </subcellularLocation>
</comment>
<keyword evidence="6" id="KW-0804">Transcription</keyword>
<dbReference type="GO" id="GO:0043565">
    <property type="term" value="F:sequence-specific DNA binding"/>
    <property type="evidence" value="ECO:0007669"/>
    <property type="project" value="TreeGrafter"/>
</dbReference>
<dbReference type="InterPro" id="IPR052202">
    <property type="entry name" value="Yeast_MetPath_Reg"/>
</dbReference>
<dbReference type="Pfam" id="PF00172">
    <property type="entry name" value="Zn_clus"/>
    <property type="match status" value="1"/>
</dbReference>
<dbReference type="SMART" id="SM00906">
    <property type="entry name" value="Fungal_trans"/>
    <property type="match status" value="1"/>
</dbReference>
<dbReference type="SMART" id="SM00066">
    <property type="entry name" value="GAL4"/>
    <property type="match status" value="1"/>
</dbReference>
<keyword evidence="4" id="KW-0805">Transcription regulation</keyword>
<feature type="compositionally biased region" description="Basic and acidic residues" evidence="8">
    <location>
        <begin position="102"/>
        <end position="124"/>
    </location>
</feature>
<organism evidence="11 12">
    <name type="scientific">Lachancea lanzarotensis</name>
    <dbReference type="NCBI Taxonomy" id="1245769"/>
    <lineage>
        <taxon>Eukaryota</taxon>
        <taxon>Fungi</taxon>
        <taxon>Dikarya</taxon>
        <taxon>Ascomycota</taxon>
        <taxon>Saccharomycotina</taxon>
        <taxon>Saccharomycetes</taxon>
        <taxon>Saccharomycetales</taxon>
        <taxon>Saccharomycetaceae</taxon>
        <taxon>Lachancea</taxon>
    </lineage>
</organism>
<dbReference type="Pfam" id="PF04082">
    <property type="entry name" value="Fungal_trans"/>
    <property type="match status" value="1"/>
</dbReference>
<name>A0A0C7MRT5_9SACH</name>
<dbReference type="RefSeq" id="XP_022628853.1">
    <property type="nucleotide sequence ID" value="XM_022772539.1"/>
</dbReference>
<dbReference type="PROSITE" id="PS00463">
    <property type="entry name" value="ZN2_CY6_FUNGAL_1"/>
    <property type="match status" value="1"/>
</dbReference>
<feature type="domain" description="Zn(2)-C6 fungal-type" evidence="10">
    <location>
        <begin position="42"/>
        <end position="72"/>
    </location>
</feature>
<feature type="region of interest" description="Disordered" evidence="8">
    <location>
        <begin position="102"/>
        <end position="132"/>
    </location>
</feature>
<evidence type="ECO:0000256" key="4">
    <source>
        <dbReference type="ARBA" id="ARBA00023015"/>
    </source>
</evidence>
<dbReference type="GO" id="GO:0006351">
    <property type="term" value="P:DNA-templated transcription"/>
    <property type="evidence" value="ECO:0007669"/>
    <property type="project" value="InterPro"/>
</dbReference>
<evidence type="ECO:0000313" key="12">
    <source>
        <dbReference type="Proteomes" id="UP000054304"/>
    </source>
</evidence>
<dbReference type="CDD" id="cd00067">
    <property type="entry name" value="GAL4"/>
    <property type="match status" value="1"/>
</dbReference>
<keyword evidence="12" id="KW-1185">Reference proteome</keyword>
<dbReference type="InterPro" id="IPR001138">
    <property type="entry name" value="Zn2Cys6_DnaBD"/>
</dbReference>
<feature type="transmembrane region" description="Helical" evidence="9">
    <location>
        <begin position="527"/>
        <end position="547"/>
    </location>
</feature>